<gene>
    <name evidence="2" type="ORF">Ate02nite_03790</name>
</gene>
<keyword evidence="1" id="KW-0732">Signal</keyword>
<dbReference type="Proteomes" id="UP000623608">
    <property type="component" value="Unassembled WGS sequence"/>
</dbReference>
<organism evidence="2 3">
    <name type="scientific">Paractinoplanes tereljensis</name>
    <dbReference type="NCBI Taxonomy" id="571912"/>
    <lineage>
        <taxon>Bacteria</taxon>
        <taxon>Bacillati</taxon>
        <taxon>Actinomycetota</taxon>
        <taxon>Actinomycetes</taxon>
        <taxon>Micromonosporales</taxon>
        <taxon>Micromonosporaceae</taxon>
        <taxon>Paractinoplanes</taxon>
    </lineage>
</organism>
<evidence type="ECO:0008006" key="4">
    <source>
        <dbReference type="Google" id="ProtNLM"/>
    </source>
</evidence>
<protein>
    <recommendedName>
        <fullName evidence="4">Fibronectin type-III domain-containing protein</fullName>
    </recommendedName>
</protein>
<feature type="signal peptide" evidence="1">
    <location>
        <begin position="1"/>
        <end position="23"/>
    </location>
</feature>
<evidence type="ECO:0000313" key="2">
    <source>
        <dbReference type="EMBL" id="GIF17649.1"/>
    </source>
</evidence>
<name>A0A919NFH4_9ACTN</name>
<reference evidence="2" key="1">
    <citation type="submission" date="2021-01" db="EMBL/GenBank/DDBJ databases">
        <title>Whole genome shotgun sequence of Actinoplanes tereljensis NBRC 105297.</title>
        <authorList>
            <person name="Komaki H."/>
            <person name="Tamura T."/>
        </authorList>
    </citation>
    <scope>NUCLEOTIDE SEQUENCE</scope>
    <source>
        <strain evidence="2">NBRC 105297</strain>
    </source>
</reference>
<evidence type="ECO:0000313" key="3">
    <source>
        <dbReference type="Proteomes" id="UP000623608"/>
    </source>
</evidence>
<feature type="chain" id="PRO_5038996849" description="Fibronectin type-III domain-containing protein" evidence="1">
    <location>
        <begin position="24"/>
        <end position="195"/>
    </location>
</feature>
<comment type="caution">
    <text evidence="2">The sequence shown here is derived from an EMBL/GenBank/DDBJ whole genome shotgun (WGS) entry which is preliminary data.</text>
</comment>
<dbReference type="AlphaFoldDB" id="A0A919NFH4"/>
<dbReference type="InterPro" id="IPR036116">
    <property type="entry name" value="FN3_sf"/>
</dbReference>
<keyword evidence="3" id="KW-1185">Reference proteome</keyword>
<dbReference type="SUPFAM" id="SSF49265">
    <property type="entry name" value="Fibronectin type III"/>
    <property type="match status" value="1"/>
</dbReference>
<dbReference type="RefSeq" id="WP_203797935.1">
    <property type="nucleotide sequence ID" value="NZ_BOMY01000002.1"/>
</dbReference>
<evidence type="ECO:0000256" key="1">
    <source>
        <dbReference type="SAM" id="SignalP"/>
    </source>
</evidence>
<proteinExistence type="predicted"/>
<dbReference type="PROSITE" id="PS51257">
    <property type="entry name" value="PROKAR_LIPOPROTEIN"/>
    <property type="match status" value="1"/>
</dbReference>
<accession>A0A919NFH4</accession>
<dbReference type="EMBL" id="BOMY01000002">
    <property type="protein sequence ID" value="GIF17649.1"/>
    <property type="molecule type" value="Genomic_DNA"/>
</dbReference>
<sequence>MRRRWLMLGGSAALLFLSGCSSASTTATAIPSASGKPWVITTKGSATPSPTVSVVTATTSAFPSGFLPLPSITATATVTPSPTCTPIGQTSPIEAAGVVPGKTTAVVTFFNPGGADLQEFRVTAIAQDLVVGSQRDVGWTVVTPGTPCTFQTVTITGLDSAADYVFSVDAVWTRTGGKDGTTARTVARSKVITTA</sequence>